<reference evidence="5" key="2">
    <citation type="submission" date="2005-06" db="EMBL/GenBank/DDBJ databases">
        <title>Sequencing of the draft genome and assembly of Crocosphaera watsonii WH 8501.</title>
        <authorList>
            <consortium name="US DOE Joint Genome Institute (JGI-PGF)"/>
            <person name="Copeland A."/>
            <person name="Lucas S."/>
            <person name="Lapidus A."/>
            <person name="Barry K."/>
            <person name="Detter C."/>
            <person name="Glavina T."/>
            <person name="Hammon N."/>
            <person name="Israni S."/>
            <person name="Pitluck S."/>
            <person name="Richardson P."/>
        </authorList>
    </citation>
    <scope>NUCLEOTIDE SEQUENCE [LARGE SCALE GENOMIC DNA]</scope>
    <source>
        <strain evidence="5">WH 8501</strain>
    </source>
</reference>
<dbReference type="InterPro" id="IPR033248">
    <property type="entry name" value="Transketolase_C"/>
</dbReference>
<comment type="similarity">
    <text evidence="2">Belongs to the transketolase family.</text>
</comment>
<evidence type="ECO:0000256" key="1">
    <source>
        <dbReference type="ARBA" id="ARBA00001964"/>
    </source>
</evidence>
<dbReference type="PANTHER" id="PTHR43825">
    <property type="entry name" value="PYRUVATE DEHYDROGENASE E1 COMPONENT"/>
    <property type="match status" value="1"/>
</dbReference>
<feature type="domain" description="Transketolase-like pyrimidine-binding" evidence="4">
    <location>
        <begin position="1"/>
        <end position="163"/>
    </location>
</feature>
<dbReference type="InterPro" id="IPR051157">
    <property type="entry name" value="PDH/Transketolase"/>
</dbReference>
<dbReference type="RefSeq" id="WP_007307306.1">
    <property type="nucleotide sequence ID" value="NZ_AADV02000104.1"/>
</dbReference>
<dbReference type="SUPFAM" id="SSF52922">
    <property type="entry name" value="TK C-terminal domain-like"/>
    <property type="match status" value="1"/>
</dbReference>
<dbReference type="FunFam" id="3.40.50.970:FF:000129">
    <property type="entry name" value="Transketolase"/>
    <property type="match status" value="1"/>
</dbReference>
<organism evidence="5 6">
    <name type="scientific">Crocosphaera watsonii WH 8501</name>
    <dbReference type="NCBI Taxonomy" id="165597"/>
    <lineage>
        <taxon>Bacteria</taxon>
        <taxon>Bacillati</taxon>
        <taxon>Cyanobacteriota</taxon>
        <taxon>Cyanophyceae</taxon>
        <taxon>Oscillatoriophycideae</taxon>
        <taxon>Chroococcales</taxon>
        <taxon>Aphanothecaceae</taxon>
        <taxon>Crocosphaera</taxon>
    </lineage>
</organism>
<dbReference type="Pfam" id="PF02779">
    <property type="entry name" value="Transket_pyr"/>
    <property type="match status" value="1"/>
</dbReference>
<dbReference type="KEGG" id="cwa:CwatDRAFT_1330"/>
<name>Q4BYF2_CROWT</name>
<reference evidence="5" key="1">
    <citation type="submission" date="2004-02" db="EMBL/GenBank/DDBJ databases">
        <authorList>
            <consortium name="DOE Joint Genome Institute"/>
        </authorList>
    </citation>
    <scope>NUCLEOTIDE SEQUENCE [LARGE SCALE GENOMIC DNA]</scope>
    <source>
        <strain evidence="5">WH 8501</strain>
    </source>
</reference>
<dbReference type="Gene3D" id="3.40.50.970">
    <property type="match status" value="1"/>
</dbReference>
<evidence type="ECO:0000256" key="2">
    <source>
        <dbReference type="ARBA" id="ARBA00007131"/>
    </source>
</evidence>
<dbReference type="Proteomes" id="UP000003922">
    <property type="component" value="Unassembled WGS sequence"/>
</dbReference>
<dbReference type="Pfam" id="PF02780">
    <property type="entry name" value="Transketolase_C"/>
    <property type="match status" value="1"/>
</dbReference>
<proteinExistence type="inferred from homology"/>
<keyword evidence="6" id="KW-1185">Reference proteome</keyword>
<evidence type="ECO:0000313" key="5">
    <source>
        <dbReference type="EMBL" id="EAM48933.1"/>
    </source>
</evidence>
<dbReference type="InterPro" id="IPR005475">
    <property type="entry name" value="Transketolase-like_Pyr-bd"/>
</dbReference>
<evidence type="ECO:0000259" key="4">
    <source>
        <dbReference type="SMART" id="SM00861"/>
    </source>
</evidence>
<protein>
    <submittedName>
        <fullName evidence="5">Transketolase, central region:Transketolase, C terminal</fullName>
    </submittedName>
</protein>
<comment type="caution">
    <text evidence="5">The sequence shown here is derived from an EMBL/GenBank/DDBJ whole genome shotgun (WGS) entry which is preliminary data.</text>
</comment>
<dbReference type="InterPro" id="IPR009014">
    <property type="entry name" value="Transketo_C/PFOR_II"/>
</dbReference>
<sequence length="314" mass="34173">MRKLCLDMVYELAKEDPRICFIGSDLGFGTLNQFREEMPERFFMEGVNEANIIGMAAGLALEGKVVYVNTIATFITRRCFEQLVLDLGLHNVPVRLIGNGGGLVYAPLGSTHLAIDDIAILRTIPNMSIVAPADEAEMKRLMPLTVDYPGPLYIRLGKGNEPILTTDEVPFAIGQVIPMRQGSDALIITTGVTLQAALEGADELAQQGIAATVLHVPTVKPLPKEILLDYISTIPVVVTIEEHTLMGGLGSAIAELIAEANFSEGKRFKRIGLPDVFPDKYGSQADLMKRYGMTSQQVVAAVTGLRKKQLAFFK</sequence>
<dbReference type="PANTHER" id="PTHR43825:SF5">
    <property type="entry name" value="HYPOTHETICAL TRANSKETOLASE FAMILY PROTEIN"/>
    <property type="match status" value="1"/>
</dbReference>
<accession>Q4BYF2</accession>
<dbReference type="Gene3D" id="3.40.50.920">
    <property type="match status" value="1"/>
</dbReference>
<evidence type="ECO:0000313" key="6">
    <source>
        <dbReference type="Proteomes" id="UP000003922"/>
    </source>
</evidence>
<dbReference type="EMBL" id="AADV02000104">
    <property type="protein sequence ID" value="EAM48933.1"/>
    <property type="molecule type" value="Genomic_DNA"/>
</dbReference>
<dbReference type="InterPro" id="IPR029061">
    <property type="entry name" value="THDP-binding"/>
</dbReference>
<comment type="cofactor">
    <cofactor evidence="1">
        <name>thiamine diphosphate</name>
        <dbReference type="ChEBI" id="CHEBI:58937"/>
    </cofactor>
</comment>
<gene>
    <name evidence="5" type="ORF">CwatDRAFT_1330</name>
</gene>
<dbReference type="AlphaFoldDB" id="Q4BYF2"/>
<dbReference type="OrthoDB" id="9803371at2"/>
<dbReference type="CDD" id="cd07033">
    <property type="entry name" value="TPP_PYR_DXS_TK_like"/>
    <property type="match status" value="1"/>
</dbReference>
<evidence type="ECO:0000256" key="3">
    <source>
        <dbReference type="ARBA" id="ARBA00023052"/>
    </source>
</evidence>
<reference evidence="5" key="3">
    <citation type="submission" date="2016-12" db="EMBL/GenBank/DDBJ databases">
        <title>Annotation of the draft genome assembly of Crocosphaera watsonii WH 8501.</title>
        <authorList>
            <consortium name="US DOE Joint Genome Institute (JGI-ORNL)"/>
            <person name="Larimer F."/>
            <person name="Land M."/>
        </authorList>
    </citation>
    <scope>NUCLEOTIDE SEQUENCE</scope>
    <source>
        <strain evidence="5">WH 8501</strain>
    </source>
</reference>
<dbReference type="SUPFAM" id="SSF52518">
    <property type="entry name" value="Thiamin diphosphate-binding fold (THDP-binding)"/>
    <property type="match status" value="1"/>
</dbReference>
<keyword evidence="3" id="KW-0786">Thiamine pyrophosphate</keyword>
<dbReference type="SMART" id="SM00861">
    <property type="entry name" value="Transket_pyr"/>
    <property type="match status" value="1"/>
</dbReference>